<evidence type="ECO:0000256" key="1">
    <source>
        <dbReference type="SAM" id="Phobius"/>
    </source>
</evidence>
<accession>A0AAD4I5K7</accession>
<evidence type="ECO:0000313" key="3">
    <source>
        <dbReference type="Proteomes" id="UP001197093"/>
    </source>
</evidence>
<organism evidence="2 3">
    <name type="scientific">Staphylotrichum longicolle</name>
    <dbReference type="NCBI Taxonomy" id="669026"/>
    <lineage>
        <taxon>Eukaryota</taxon>
        <taxon>Fungi</taxon>
        <taxon>Dikarya</taxon>
        <taxon>Ascomycota</taxon>
        <taxon>Pezizomycotina</taxon>
        <taxon>Sordariomycetes</taxon>
        <taxon>Sordariomycetidae</taxon>
        <taxon>Sordariales</taxon>
        <taxon>Chaetomiaceae</taxon>
        <taxon>Staphylotrichum</taxon>
    </lineage>
</organism>
<reference evidence="2" key="1">
    <citation type="submission" date="2023-02" db="EMBL/GenBank/DDBJ databases">
        <authorList>
            <person name="Palmer J.M."/>
        </authorList>
    </citation>
    <scope>NUCLEOTIDE SEQUENCE</scope>
    <source>
        <strain evidence="2">FW57</strain>
    </source>
</reference>
<feature type="transmembrane region" description="Helical" evidence="1">
    <location>
        <begin position="413"/>
        <end position="441"/>
    </location>
</feature>
<comment type="caution">
    <text evidence="2">The sequence shown here is derived from an EMBL/GenBank/DDBJ whole genome shotgun (WGS) entry which is preliminary data.</text>
</comment>
<keyword evidence="1" id="KW-0472">Membrane</keyword>
<feature type="transmembrane region" description="Helical" evidence="1">
    <location>
        <begin position="453"/>
        <end position="473"/>
    </location>
</feature>
<keyword evidence="1" id="KW-1133">Transmembrane helix</keyword>
<dbReference type="AlphaFoldDB" id="A0AAD4I5K7"/>
<sequence length="502" mass="54940">MKDSLLFNRWHFTIQEAQAEMAGATITYVSIFETANQVTLHSSAAPKDATPLLVPHPEQTLNAVLQAGALRSSLVSVVSKLNRLKHKRSASAIDISSIAANIGTPGSAAEDAASRRDRVFLSYALSNWLIHSTGISETDKKIYCLWKRLIEDAAFAETLNWSNTVLPVASGNGAADEILWAILHSHHPLLDVQLMKRKGKIKILSACLENVSSSMHLLTLDRRMVARLLTLALLLREHAAVVAQLLAMDPDASYVPLVAVAVKHSNPRMVSLLIKAGADTEKRVPLLSSLYALPNDPRHLKICYALITARNTPAKGWDRALELVLNRMVATRDPLHIRLAYLLLKKGASPDRCYGYVRAAALVTFQQHVSPQLFDAGAYLRPPLLWVAIHKAGMAIYNACACAADYNARNGSWLFVIANFAIGLLLRHTLAVVAVSAIPLAIAHWYAKSIGKVLRGLLYALSVLMPFTLAGNSMKMSTALDYSLFSVMWMVAFRLSKAASEN</sequence>
<name>A0AAD4I5K7_9PEZI</name>
<keyword evidence="3" id="KW-1185">Reference proteome</keyword>
<proteinExistence type="predicted"/>
<keyword evidence="1" id="KW-0812">Transmembrane</keyword>
<dbReference type="EMBL" id="JAHCVI010000001">
    <property type="protein sequence ID" value="KAG7293253.1"/>
    <property type="molecule type" value="Genomic_DNA"/>
</dbReference>
<gene>
    <name evidence="2" type="ORF">NEMBOFW57_003299</name>
</gene>
<evidence type="ECO:0000313" key="2">
    <source>
        <dbReference type="EMBL" id="KAG7293253.1"/>
    </source>
</evidence>
<protein>
    <submittedName>
        <fullName evidence="2">Uncharacterized protein</fullName>
    </submittedName>
</protein>
<dbReference type="Proteomes" id="UP001197093">
    <property type="component" value="Unassembled WGS sequence"/>
</dbReference>